<proteinExistence type="predicted"/>
<evidence type="ECO:0008006" key="3">
    <source>
        <dbReference type="Google" id="ProtNLM"/>
    </source>
</evidence>
<reference evidence="1 2" key="1">
    <citation type="journal article" date="2019" name="Int. J. Syst. Evol. Microbiol.">
        <title>The Global Catalogue of Microorganisms (GCM) 10K type strain sequencing project: providing services to taxonomists for standard genome sequencing and annotation.</title>
        <authorList>
            <consortium name="The Broad Institute Genomics Platform"/>
            <consortium name="The Broad Institute Genome Sequencing Center for Infectious Disease"/>
            <person name="Wu L."/>
            <person name="Ma J."/>
        </authorList>
    </citation>
    <scope>NUCLEOTIDE SEQUENCE [LARGE SCALE GENOMIC DNA]</scope>
    <source>
        <strain evidence="1 2">JCM 4524</strain>
    </source>
</reference>
<gene>
    <name evidence="1" type="ORF">GCM10010307_63710</name>
</gene>
<dbReference type="EMBL" id="BAAASJ010000099">
    <property type="protein sequence ID" value="GAA2652722.1"/>
    <property type="molecule type" value="Genomic_DNA"/>
</dbReference>
<comment type="caution">
    <text evidence="1">The sequence shown here is derived from an EMBL/GenBank/DDBJ whole genome shotgun (WGS) entry which is preliminary data.</text>
</comment>
<dbReference type="Proteomes" id="UP001500151">
    <property type="component" value="Unassembled WGS sequence"/>
</dbReference>
<accession>A0ABN3RHE9</accession>
<organism evidence="1 2">
    <name type="scientific">Streptomyces vastus</name>
    <dbReference type="NCBI Taxonomy" id="285451"/>
    <lineage>
        <taxon>Bacteria</taxon>
        <taxon>Bacillati</taxon>
        <taxon>Actinomycetota</taxon>
        <taxon>Actinomycetes</taxon>
        <taxon>Kitasatosporales</taxon>
        <taxon>Streptomycetaceae</taxon>
        <taxon>Streptomyces</taxon>
    </lineage>
</organism>
<evidence type="ECO:0000313" key="2">
    <source>
        <dbReference type="Proteomes" id="UP001500151"/>
    </source>
</evidence>
<keyword evidence="2" id="KW-1185">Reference proteome</keyword>
<protein>
    <recommendedName>
        <fullName evidence="3">Alpha/beta hydrolase</fullName>
    </recommendedName>
</protein>
<name>A0ABN3RHE9_9ACTN</name>
<sequence length="48" mass="5313">MRLVTGSRLDVVGEEGTGLLTRPPDDDPRKPMVMAHLWPGELQEAIMP</sequence>
<evidence type="ECO:0000313" key="1">
    <source>
        <dbReference type="EMBL" id="GAA2652722.1"/>
    </source>
</evidence>